<feature type="domain" description="EamA" evidence="7">
    <location>
        <begin position="159"/>
        <end position="268"/>
    </location>
</feature>
<dbReference type="Proteomes" id="UP000001881">
    <property type="component" value="Unassembled WGS sequence"/>
</dbReference>
<gene>
    <name evidence="8" type="ORF">SMAC_08431</name>
</gene>
<feature type="transmembrane region" description="Helical" evidence="6">
    <location>
        <begin position="163"/>
        <end position="183"/>
    </location>
</feature>
<dbReference type="GeneID" id="10804856"/>
<accession>F7W9D1</accession>
<comment type="caution">
    <text evidence="8">The sequence shown here is derived from an EMBL/GenBank/DDBJ whole genome shotgun (WGS) entry which is preliminary data.</text>
</comment>
<dbReference type="SUPFAM" id="SSF103481">
    <property type="entry name" value="Multidrug resistance efflux transporter EmrE"/>
    <property type="match status" value="1"/>
</dbReference>
<evidence type="ECO:0000256" key="5">
    <source>
        <dbReference type="SAM" id="MobiDB-lite"/>
    </source>
</evidence>
<keyword evidence="4 6" id="KW-0472">Membrane</keyword>
<dbReference type="KEGG" id="smp:10804856"/>
<evidence type="ECO:0000256" key="6">
    <source>
        <dbReference type="SAM" id="Phobius"/>
    </source>
</evidence>
<evidence type="ECO:0000256" key="4">
    <source>
        <dbReference type="ARBA" id="ARBA00023136"/>
    </source>
</evidence>
<protein>
    <submittedName>
        <fullName evidence="8">WGS project CABT00000000 data, contig 2.51</fullName>
    </submittedName>
</protein>
<feature type="region of interest" description="Disordered" evidence="5">
    <location>
        <begin position="1"/>
        <end position="51"/>
    </location>
</feature>
<keyword evidence="3 6" id="KW-1133">Transmembrane helix</keyword>
<dbReference type="VEuPathDB" id="FungiDB:SMAC_08431"/>
<dbReference type="OrthoDB" id="306876at2759"/>
<dbReference type="InParanoid" id="F7W9D1"/>
<keyword evidence="2 6" id="KW-0812">Transmembrane</keyword>
<evidence type="ECO:0000256" key="1">
    <source>
        <dbReference type="ARBA" id="ARBA00004141"/>
    </source>
</evidence>
<keyword evidence="9" id="KW-1185">Reference proteome</keyword>
<dbReference type="eggNOG" id="KOG4510">
    <property type="taxonomic scope" value="Eukaryota"/>
</dbReference>
<feature type="transmembrane region" description="Helical" evidence="6">
    <location>
        <begin position="222"/>
        <end position="243"/>
    </location>
</feature>
<dbReference type="EMBL" id="CABT02000051">
    <property type="protein sequence ID" value="CCC13922.1"/>
    <property type="molecule type" value="Genomic_DNA"/>
</dbReference>
<proteinExistence type="predicted"/>
<dbReference type="FunCoup" id="F7W9D1">
    <property type="interactions" value="123"/>
</dbReference>
<comment type="subcellular location">
    <subcellularLocation>
        <location evidence="1">Membrane</location>
        <topology evidence="1">Multi-pass membrane protein</topology>
    </subcellularLocation>
</comment>
<name>F7W9D1_SORMK</name>
<dbReference type="AlphaFoldDB" id="F7W9D1"/>
<evidence type="ECO:0000259" key="7">
    <source>
        <dbReference type="Pfam" id="PF00892"/>
    </source>
</evidence>
<dbReference type="STRING" id="771870.F7W9D1"/>
<evidence type="ECO:0000256" key="3">
    <source>
        <dbReference type="ARBA" id="ARBA00022989"/>
    </source>
</evidence>
<evidence type="ECO:0000313" key="9">
    <source>
        <dbReference type="Proteomes" id="UP000001881"/>
    </source>
</evidence>
<reference evidence="8 9" key="1">
    <citation type="journal article" date="2010" name="PLoS Genet.">
        <title>De novo assembly of a 40 Mb eukaryotic genome from short sequence reads: Sordaria macrospora, a model organism for fungal morphogenesis.</title>
        <authorList>
            <person name="Nowrousian M."/>
            <person name="Stajich J."/>
            <person name="Chu M."/>
            <person name="Engh I."/>
            <person name="Espagne E."/>
            <person name="Halliday K."/>
            <person name="Kamerewerd J."/>
            <person name="Kempken F."/>
            <person name="Knab B."/>
            <person name="Kuo H.C."/>
            <person name="Osiewacz H.D."/>
            <person name="Poeggeler S."/>
            <person name="Read N."/>
            <person name="Seiler S."/>
            <person name="Smith K."/>
            <person name="Zickler D."/>
            <person name="Kueck U."/>
            <person name="Freitag M."/>
        </authorList>
    </citation>
    <scope>NUCLEOTIDE SEQUENCE [LARGE SCALE GENOMIC DNA]</scope>
    <source>
        <strain evidence="9">ATCC MYA-333 / DSM 997 / K(L3346) / K-hell</strain>
        <tissue evidence="8">Mycelium</tissue>
    </source>
</reference>
<dbReference type="HOGENOM" id="CLU_858340_0_0_1"/>
<evidence type="ECO:0000313" key="8">
    <source>
        <dbReference type="EMBL" id="CCC13922.1"/>
    </source>
</evidence>
<dbReference type="Pfam" id="PF00892">
    <property type="entry name" value="EamA"/>
    <property type="match status" value="1"/>
</dbReference>
<dbReference type="PANTHER" id="PTHR22911:SF6">
    <property type="entry name" value="SOLUTE CARRIER FAMILY 35 MEMBER G1"/>
    <property type="match status" value="1"/>
</dbReference>
<organism evidence="8 9">
    <name type="scientific">Sordaria macrospora (strain ATCC MYA-333 / DSM 997 / K(L3346) / K-hell)</name>
    <dbReference type="NCBI Taxonomy" id="771870"/>
    <lineage>
        <taxon>Eukaryota</taxon>
        <taxon>Fungi</taxon>
        <taxon>Dikarya</taxon>
        <taxon>Ascomycota</taxon>
        <taxon>Pezizomycotina</taxon>
        <taxon>Sordariomycetes</taxon>
        <taxon>Sordariomycetidae</taxon>
        <taxon>Sordariales</taxon>
        <taxon>Sordariaceae</taxon>
        <taxon>Sordaria</taxon>
    </lineage>
</organism>
<feature type="transmembrane region" description="Helical" evidence="6">
    <location>
        <begin position="195"/>
        <end position="216"/>
    </location>
</feature>
<feature type="compositionally biased region" description="Basic and acidic residues" evidence="5">
    <location>
        <begin position="1"/>
        <end position="12"/>
    </location>
</feature>
<dbReference type="InterPro" id="IPR000620">
    <property type="entry name" value="EamA_dom"/>
</dbReference>
<sequence length="324" mass="36033">MPSYDKLFDSKTDFNPNDGEDSYTMINLPSSSSASSPSPNPPLTSKINKGHNLHIPDLSALRSLTTSPFSEHELLSPSFQHIRRALSRSPSPSRSFYHDPNDPNAPPFPTNIRSRLRAFLHRNRPLFQVAIAQLFGALMNLSARLLELSGEGEKEEGQGMHPFQILFARMFLTSVLSLVYMHWKKVEHAPWGRREVRWLLVLRGVTGFFGIFPLWYSMLYLPIAEATVITFLAPSLSGYLSHLLLKDPFTKREQIASFVALAGVVLIARPVSFFASSTTSGAPALESPQFPASTSSNFTSLTLTHNLTTTLPPDRPPPPPPPRK</sequence>
<dbReference type="GO" id="GO:0016020">
    <property type="term" value="C:membrane"/>
    <property type="evidence" value="ECO:0007669"/>
    <property type="project" value="UniProtKB-SubCell"/>
</dbReference>
<dbReference type="InterPro" id="IPR037185">
    <property type="entry name" value="EmrE-like"/>
</dbReference>
<dbReference type="PANTHER" id="PTHR22911">
    <property type="entry name" value="ACYL-MALONYL CONDENSING ENZYME-RELATED"/>
    <property type="match status" value="1"/>
</dbReference>
<evidence type="ECO:0000256" key="2">
    <source>
        <dbReference type="ARBA" id="ARBA00022692"/>
    </source>
</evidence>